<protein>
    <submittedName>
        <fullName evidence="2">Uncharacterized protein</fullName>
    </submittedName>
</protein>
<name>A0A401KXX3_ASPAW</name>
<accession>A0A401KXX3</accession>
<evidence type="ECO:0000313" key="3">
    <source>
        <dbReference type="Proteomes" id="UP000286921"/>
    </source>
</evidence>
<organism evidence="2 3">
    <name type="scientific">Aspergillus awamori</name>
    <name type="common">Black koji mold</name>
    <dbReference type="NCBI Taxonomy" id="105351"/>
    <lineage>
        <taxon>Eukaryota</taxon>
        <taxon>Fungi</taxon>
        <taxon>Dikarya</taxon>
        <taxon>Ascomycota</taxon>
        <taxon>Pezizomycotina</taxon>
        <taxon>Eurotiomycetes</taxon>
        <taxon>Eurotiomycetidae</taxon>
        <taxon>Eurotiales</taxon>
        <taxon>Aspergillaceae</taxon>
        <taxon>Aspergillus</taxon>
    </lineage>
</organism>
<comment type="caution">
    <text evidence="2">The sequence shown here is derived from an EMBL/GenBank/DDBJ whole genome shotgun (WGS) entry which is preliminary data.</text>
</comment>
<sequence>MANYGSESVSDGYSQESTQTMRSAGKNIPLKLCDFGGLFFGVSALAIIPEECCSGTPDVVEVGSGADVDDIVDREALGVAKAGMSFPLLKDVWGRQIESRLGLTEDQKFVEEGVSGSAIGTKQ</sequence>
<keyword evidence="3" id="KW-1185">Reference proteome</keyword>
<dbReference type="AlphaFoldDB" id="A0A401KXX3"/>
<proteinExistence type="predicted"/>
<dbReference type="Proteomes" id="UP000286921">
    <property type="component" value="Unassembled WGS sequence"/>
</dbReference>
<feature type="region of interest" description="Disordered" evidence="1">
    <location>
        <begin position="1"/>
        <end position="20"/>
    </location>
</feature>
<dbReference type="EMBL" id="BDHI01000015">
    <property type="protein sequence ID" value="GCB24189.1"/>
    <property type="molecule type" value="Genomic_DNA"/>
</dbReference>
<evidence type="ECO:0000313" key="2">
    <source>
        <dbReference type="EMBL" id="GCB24189.1"/>
    </source>
</evidence>
<gene>
    <name evidence="2" type="ORF">AAWM_07074</name>
</gene>
<reference evidence="2 3" key="1">
    <citation type="submission" date="2016-09" db="EMBL/GenBank/DDBJ databases">
        <title>Aspergillus awamori IFM 58123T.</title>
        <authorList>
            <person name="Kusuya Y."/>
            <person name="Shimizu M."/>
            <person name="Takahashi H."/>
            <person name="Yaguchi T."/>
        </authorList>
    </citation>
    <scope>NUCLEOTIDE SEQUENCE [LARGE SCALE GENOMIC DNA]</scope>
    <source>
        <strain evidence="2 3">IFM 58123</strain>
    </source>
</reference>
<evidence type="ECO:0000256" key="1">
    <source>
        <dbReference type="SAM" id="MobiDB-lite"/>
    </source>
</evidence>